<proteinExistence type="predicted"/>
<feature type="transmembrane region" description="Helical" evidence="5">
    <location>
        <begin position="166"/>
        <end position="183"/>
    </location>
</feature>
<feature type="transmembrane region" description="Helical" evidence="5">
    <location>
        <begin position="101"/>
        <end position="117"/>
    </location>
</feature>
<feature type="domain" description="Sodium/calcium exchanger membrane region" evidence="6">
    <location>
        <begin position="3"/>
        <end position="141"/>
    </location>
</feature>
<organism evidence="7 8">
    <name type="scientific">Frisingicoccus caecimuris</name>
    <dbReference type="NCBI Taxonomy" id="1796636"/>
    <lineage>
        <taxon>Bacteria</taxon>
        <taxon>Bacillati</taxon>
        <taxon>Bacillota</taxon>
        <taxon>Clostridia</taxon>
        <taxon>Lachnospirales</taxon>
        <taxon>Lachnospiraceae</taxon>
        <taxon>Frisingicoccus</taxon>
    </lineage>
</organism>
<evidence type="ECO:0000256" key="4">
    <source>
        <dbReference type="ARBA" id="ARBA00023136"/>
    </source>
</evidence>
<feature type="domain" description="Sodium/calcium exchanger membrane region" evidence="6">
    <location>
        <begin position="164"/>
        <end position="304"/>
    </location>
</feature>
<dbReference type="GO" id="GO:0006874">
    <property type="term" value="P:intracellular calcium ion homeostasis"/>
    <property type="evidence" value="ECO:0007669"/>
    <property type="project" value="TreeGrafter"/>
</dbReference>
<dbReference type="GO" id="GO:0005886">
    <property type="term" value="C:plasma membrane"/>
    <property type="evidence" value="ECO:0007669"/>
    <property type="project" value="TreeGrafter"/>
</dbReference>
<dbReference type="OrthoDB" id="9794225at2"/>
<evidence type="ECO:0000256" key="3">
    <source>
        <dbReference type="ARBA" id="ARBA00022989"/>
    </source>
</evidence>
<dbReference type="InterPro" id="IPR004481">
    <property type="entry name" value="K/Na/Ca-exchanger"/>
</dbReference>
<gene>
    <name evidence="7" type="ORF">EV212_10660</name>
</gene>
<feature type="transmembrane region" description="Helical" evidence="5">
    <location>
        <begin position="227"/>
        <end position="246"/>
    </location>
</feature>
<evidence type="ECO:0000313" key="7">
    <source>
        <dbReference type="EMBL" id="TCO84633.1"/>
    </source>
</evidence>
<feature type="transmembrane region" description="Helical" evidence="5">
    <location>
        <begin position="67"/>
        <end position="89"/>
    </location>
</feature>
<comment type="subcellular location">
    <subcellularLocation>
        <location evidence="1">Membrane</location>
        <topology evidence="1">Multi-pass membrane protein</topology>
    </subcellularLocation>
</comment>
<feature type="transmembrane region" description="Helical" evidence="5">
    <location>
        <begin position="258"/>
        <end position="278"/>
    </location>
</feature>
<dbReference type="Gene3D" id="1.20.1420.30">
    <property type="entry name" value="NCX, central ion-binding region"/>
    <property type="match status" value="1"/>
</dbReference>
<dbReference type="PANTHER" id="PTHR10846:SF8">
    <property type="entry name" value="INNER MEMBRANE PROTEIN YRBG"/>
    <property type="match status" value="1"/>
</dbReference>
<keyword evidence="3 5" id="KW-1133">Transmembrane helix</keyword>
<evidence type="ECO:0000256" key="2">
    <source>
        <dbReference type="ARBA" id="ARBA00022692"/>
    </source>
</evidence>
<evidence type="ECO:0000259" key="6">
    <source>
        <dbReference type="Pfam" id="PF01699"/>
    </source>
</evidence>
<dbReference type="InterPro" id="IPR044880">
    <property type="entry name" value="NCX_ion-bd_dom_sf"/>
</dbReference>
<feature type="transmembrane region" description="Helical" evidence="5">
    <location>
        <begin position="287"/>
        <end position="305"/>
    </location>
</feature>
<evidence type="ECO:0000256" key="5">
    <source>
        <dbReference type="SAM" id="Phobius"/>
    </source>
</evidence>
<keyword evidence="4 5" id="KW-0472">Membrane</keyword>
<evidence type="ECO:0000256" key="1">
    <source>
        <dbReference type="ARBA" id="ARBA00004141"/>
    </source>
</evidence>
<dbReference type="EMBL" id="SLXA01000006">
    <property type="protein sequence ID" value="TCO84633.1"/>
    <property type="molecule type" value="Genomic_DNA"/>
</dbReference>
<protein>
    <submittedName>
        <fullName evidence="7">Cation:H+ antiporter</fullName>
    </submittedName>
</protein>
<dbReference type="GO" id="GO:0005262">
    <property type="term" value="F:calcium channel activity"/>
    <property type="evidence" value="ECO:0007669"/>
    <property type="project" value="TreeGrafter"/>
</dbReference>
<keyword evidence="2 5" id="KW-0812">Transmembrane</keyword>
<dbReference type="RefSeq" id="WP_132091278.1">
    <property type="nucleotide sequence ID" value="NZ_JANKAQ010000008.1"/>
</dbReference>
<accession>A0A4R2LFF3</accession>
<dbReference type="PANTHER" id="PTHR10846">
    <property type="entry name" value="SODIUM/POTASSIUM/CALCIUM EXCHANGER"/>
    <property type="match status" value="1"/>
</dbReference>
<reference evidence="7 8" key="1">
    <citation type="submission" date="2019-03" db="EMBL/GenBank/DDBJ databases">
        <title>Genomic Encyclopedia of Type Strains, Phase IV (KMG-IV): sequencing the most valuable type-strain genomes for metagenomic binning, comparative biology and taxonomic classification.</title>
        <authorList>
            <person name="Goeker M."/>
        </authorList>
    </citation>
    <scope>NUCLEOTIDE SEQUENCE [LARGE SCALE GENOMIC DNA]</scope>
    <source>
        <strain evidence="7 8">DSM 28559</strain>
    </source>
</reference>
<evidence type="ECO:0000313" key="8">
    <source>
        <dbReference type="Proteomes" id="UP000295711"/>
    </source>
</evidence>
<dbReference type="Pfam" id="PF01699">
    <property type="entry name" value="Na_Ca_ex"/>
    <property type="match status" value="2"/>
</dbReference>
<dbReference type="AlphaFoldDB" id="A0A4R2LFF3"/>
<name>A0A4R2LFF3_9FIRM</name>
<feature type="transmembrane region" description="Helical" evidence="5">
    <location>
        <begin position="129"/>
        <end position="146"/>
    </location>
</feature>
<dbReference type="NCBIfam" id="TIGR00367">
    <property type="entry name" value="calcium/sodium antiporter"/>
    <property type="match status" value="1"/>
</dbReference>
<comment type="caution">
    <text evidence="7">The sequence shown here is derived from an EMBL/GenBank/DDBJ whole genome shotgun (WGS) entry which is preliminary data.</text>
</comment>
<dbReference type="GO" id="GO:0008273">
    <property type="term" value="F:calcium, potassium:sodium antiporter activity"/>
    <property type="evidence" value="ECO:0007669"/>
    <property type="project" value="TreeGrafter"/>
</dbReference>
<keyword evidence="8" id="KW-1185">Reference proteome</keyword>
<sequence>MMYILLIIGFFLLVKGADYFVEGSSAIARLLKVPSVVIGLTIVAMGTSAPEAAVSITAGLAGSNELALSNVIGSNLFNLVLIVGICALIKPFIVDQSIMKRDFPIAILSSVLLLFFIRDDYLSRTEGLILLFLMAAYLVMTVISAIRNPITVNDMDRPLPMHTSLIYIGLGLAAIIVGGDLVVDNACRIAAAFGLSETLIGLTIVAIGTSLPELVTSITASRKGESGLALGNVVGSNIFNIMFILGMSSTVHPIASDAAAFTDILILIGLTLIIYIFCKLRRQMGRFMGAACAAAYLIYSVYIVLR</sequence>
<dbReference type="InterPro" id="IPR004837">
    <property type="entry name" value="NaCa_Exmemb"/>
</dbReference>
<dbReference type="Proteomes" id="UP000295711">
    <property type="component" value="Unassembled WGS sequence"/>
</dbReference>